<keyword evidence="3" id="KW-1133">Transmembrane helix</keyword>
<evidence type="ECO:0000256" key="2">
    <source>
        <dbReference type="SAM" id="MobiDB-lite"/>
    </source>
</evidence>
<feature type="region of interest" description="Disordered" evidence="2">
    <location>
        <begin position="956"/>
        <end position="1035"/>
    </location>
</feature>
<evidence type="ECO:0000256" key="1">
    <source>
        <dbReference type="SAM" id="Coils"/>
    </source>
</evidence>
<feature type="region of interest" description="Disordered" evidence="2">
    <location>
        <begin position="160"/>
        <end position="232"/>
    </location>
</feature>
<sequence>KNLHSFMSSERVQANSLITNPIEVGKRPSSVFELDTFVFGRPRQQPPLQEEGFRLSILHSQNTIESNNSNLQTPEINVFAQPLFRKKPDSEFSVPWKQQQESSGGADFAQEKTGIGGAKTQSLFAFQMLSDNNHNNNNSIHIPEKLPEINLISREEENNFPLSSSDLSTDDPSPQDGSKADFQSSTSHVFSSSQNINSRDLSNLDNHTIAESNSLPRNNDDGDAGDNDESHSIESSILFSQRNETTFNSDDVDQSTFQISHTMDNFSKISDPLATRNRTNDSSIESNNRINDIKKTSQIIQISENKSEEDEFSMIMDVVKKWRSEVKRRDTEINKLSDTIDHLRKDLLRRDETIKQYSERIKCVEVLIKRQFTDTDRNRQRIGELNKLAFKFEITKETNASLIGTQRAELEQLRECNSKLMQDNVQANEIINKSREELQQSILHSSRSASELEASHIRIKTLTSEYDLLKSNHIEEVQKLKLDVERAENQSQVESEAKKECEEKINLLTVKVHQHEVDLESMHRENERLNVAITEKENQILSLKSIETQRKSLQAELDHVKENTNKQINDLYQEIENLRTHQKAERQRLENEGREEICRLQEDFLKKRTAWEQQWHDENARLESECREEREQRSKLESKFHEKGTENLRLEAELRNSQVKLDEIMQSNKKYKNQIEDLEKQLCQYVHPKIESFSIGVGTAEIPEIDVLIQHEKFIAESDRELSTTKNKITELNKALELSMSKFKSIESELASMTVNYNKLLEEHNKLTLGTSNTEVQKKNAVDQALNRAQLYYQDLAKRAAVQHENEIRKRDCKLREAEIRESTLNEEIRSLRSKLLQVESKDRASTEQMAQLPNTEIKLDVQLMNEQKTNKQTQIRSVVSPSLYASSNTIEHTEASVFNQLPKHESTDNACSKYLTLSEINSMVIDSIEQKNPSITETKVEESQMTIKKDIEDSIGIGSSQDHPSGRVVPSLNDNTTTKQNKKNDEWQSPGTQLRAKRRKISRVDSKDNLQPSSSSDKSSAAPTNIGDSNRPTTKTSLRILDMIQKVFQNTLDQQDFQNRLQLIKAAFYNRDYDAVFTDHENLSVYSARYIPGRALCYFNLIKNEPKILELFGNNNNDETRVFSVGSGAGSELVGFVTALFHHQISSSNNDSNTFEGKLILHMQDYVDWSKVLNSLELTIREQWNISHNKLECLFSVDDVLEPTQKLKEQFAKADLITFMFVMNELFINKKKAIEMIQLLVKMMRKGSHLLVGYLIISVIFLVILNSFVLNTFDRSQSTCARQILDSAGSFSNIKIGENTYMIYFLLDALKGFTPVISNNSTWYRYPEDLKYHKSAPLENMRYYIRLYRKD</sequence>
<accession>A0A9N9A209</accession>
<feature type="compositionally biased region" description="Low complexity" evidence="2">
    <location>
        <begin position="184"/>
        <end position="193"/>
    </location>
</feature>
<gene>
    <name evidence="4" type="ORF">ALEPTO_LOCUS4130</name>
</gene>
<comment type="caution">
    <text evidence="4">The sequence shown here is derived from an EMBL/GenBank/DDBJ whole genome shotgun (WGS) entry which is preliminary data.</text>
</comment>
<keyword evidence="3" id="KW-0812">Transmembrane</keyword>
<evidence type="ECO:0000313" key="5">
    <source>
        <dbReference type="Proteomes" id="UP000789508"/>
    </source>
</evidence>
<proteinExistence type="predicted"/>
<evidence type="ECO:0000256" key="3">
    <source>
        <dbReference type="SAM" id="Phobius"/>
    </source>
</evidence>
<feature type="coiled-coil region" evidence="1">
    <location>
        <begin position="470"/>
        <end position="681"/>
    </location>
</feature>
<evidence type="ECO:0000313" key="4">
    <source>
        <dbReference type="EMBL" id="CAG8514172.1"/>
    </source>
</evidence>
<feature type="compositionally biased region" description="Polar residues" evidence="2">
    <location>
        <begin position="276"/>
        <end position="289"/>
    </location>
</feature>
<feature type="region of interest" description="Disordered" evidence="2">
    <location>
        <begin position="270"/>
        <end position="289"/>
    </location>
</feature>
<dbReference type="InterPro" id="IPR021463">
    <property type="entry name" value="Methyltransf_34"/>
</dbReference>
<feature type="transmembrane region" description="Helical" evidence="3">
    <location>
        <begin position="1250"/>
        <end position="1271"/>
    </location>
</feature>
<reference evidence="4" key="1">
    <citation type="submission" date="2021-06" db="EMBL/GenBank/DDBJ databases">
        <authorList>
            <person name="Kallberg Y."/>
            <person name="Tangrot J."/>
            <person name="Rosling A."/>
        </authorList>
    </citation>
    <scope>NUCLEOTIDE SEQUENCE</scope>
    <source>
        <strain evidence="4">FL130A</strain>
    </source>
</reference>
<dbReference type="OrthoDB" id="6419443at2759"/>
<protein>
    <submittedName>
        <fullName evidence="4">8517_t:CDS:1</fullName>
    </submittedName>
</protein>
<keyword evidence="3" id="KW-0472">Membrane</keyword>
<feature type="coiled-coil region" evidence="1">
    <location>
        <begin position="815"/>
        <end position="842"/>
    </location>
</feature>
<feature type="compositionally biased region" description="Polar residues" evidence="2">
    <location>
        <begin position="194"/>
        <end position="217"/>
    </location>
</feature>
<feature type="non-terminal residue" evidence="4">
    <location>
        <position position="1352"/>
    </location>
</feature>
<feature type="coiled-coil region" evidence="1">
    <location>
        <begin position="715"/>
        <end position="763"/>
    </location>
</feature>
<keyword evidence="1" id="KW-0175">Coiled coil</keyword>
<keyword evidence="5" id="KW-1185">Reference proteome</keyword>
<dbReference type="Proteomes" id="UP000789508">
    <property type="component" value="Unassembled WGS sequence"/>
</dbReference>
<organism evidence="4 5">
    <name type="scientific">Ambispora leptoticha</name>
    <dbReference type="NCBI Taxonomy" id="144679"/>
    <lineage>
        <taxon>Eukaryota</taxon>
        <taxon>Fungi</taxon>
        <taxon>Fungi incertae sedis</taxon>
        <taxon>Mucoromycota</taxon>
        <taxon>Glomeromycotina</taxon>
        <taxon>Glomeromycetes</taxon>
        <taxon>Archaeosporales</taxon>
        <taxon>Ambisporaceae</taxon>
        <taxon>Ambispora</taxon>
    </lineage>
</organism>
<feature type="compositionally biased region" description="Low complexity" evidence="2">
    <location>
        <begin position="161"/>
        <end position="174"/>
    </location>
</feature>
<name>A0A9N9A209_9GLOM</name>
<dbReference type="Pfam" id="PF11312">
    <property type="entry name" value="Methyltransf_34"/>
    <property type="match status" value="2"/>
</dbReference>
<feature type="compositionally biased region" description="Polar residues" evidence="2">
    <location>
        <begin position="1022"/>
        <end position="1035"/>
    </location>
</feature>
<dbReference type="EMBL" id="CAJVPS010000892">
    <property type="protein sequence ID" value="CAG8514172.1"/>
    <property type="molecule type" value="Genomic_DNA"/>
</dbReference>